<protein>
    <submittedName>
        <fullName evidence="2">NAD(P)H-hydrate epimerase</fullName>
    </submittedName>
</protein>
<dbReference type="InterPro" id="IPR036652">
    <property type="entry name" value="YjeF_N_dom_sf"/>
</dbReference>
<dbReference type="SUPFAM" id="SSF64153">
    <property type="entry name" value="YjeF N-terminal domain-like"/>
    <property type="match status" value="1"/>
</dbReference>
<accession>A0ABZ2NAX7</accession>
<organism evidence="2 3">
    <name type="scientific">Bacillus kandeliae</name>
    <dbReference type="NCBI Taxonomy" id="3129297"/>
    <lineage>
        <taxon>Bacteria</taxon>
        <taxon>Bacillati</taxon>
        <taxon>Bacillota</taxon>
        <taxon>Bacilli</taxon>
        <taxon>Bacillales</taxon>
        <taxon>Bacillaceae</taxon>
        <taxon>Bacillus</taxon>
    </lineage>
</organism>
<feature type="domain" description="YjeF N-terminal" evidence="1">
    <location>
        <begin position="9"/>
        <end position="120"/>
    </location>
</feature>
<gene>
    <name evidence="2" type="ORF">WDJ61_09080</name>
</gene>
<name>A0ABZ2NAX7_9BACI</name>
<dbReference type="InterPro" id="IPR004443">
    <property type="entry name" value="YjeF_N_dom"/>
</dbReference>
<sequence length="120" mass="13435">MYVYTSDQIKLIDEEAMSRGMSAFELMENAGNGLFRAVTKLLCGREQIAILCGKGNNGGDGIVLARYLKMAGMDVDLLLPMEEIVTKEAKQHLHYYKNLGYTVQNFRDSSESIRSSFPIC</sequence>
<dbReference type="EMBL" id="CP147404">
    <property type="protein sequence ID" value="WXB94757.1"/>
    <property type="molecule type" value="Genomic_DNA"/>
</dbReference>
<proteinExistence type="predicted"/>
<evidence type="ECO:0000259" key="1">
    <source>
        <dbReference type="PROSITE" id="PS51385"/>
    </source>
</evidence>
<dbReference type="Gene3D" id="3.40.50.10260">
    <property type="entry name" value="YjeF N-terminal domain"/>
    <property type="match status" value="1"/>
</dbReference>
<evidence type="ECO:0000313" key="2">
    <source>
        <dbReference type="EMBL" id="WXB94757.1"/>
    </source>
</evidence>
<evidence type="ECO:0000313" key="3">
    <source>
        <dbReference type="Proteomes" id="UP001387364"/>
    </source>
</evidence>
<reference evidence="2 3" key="1">
    <citation type="submission" date="2024-02" db="EMBL/GenBank/DDBJ databases">
        <title>Seven novel Bacillus-like species.</title>
        <authorList>
            <person name="Liu G."/>
        </authorList>
    </citation>
    <scope>NUCLEOTIDE SEQUENCE [LARGE SCALE GENOMIC DNA]</scope>
    <source>
        <strain evidence="2 3">FJAT-52991</strain>
    </source>
</reference>
<dbReference type="Proteomes" id="UP001387364">
    <property type="component" value="Chromosome"/>
</dbReference>
<dbReference type="PROSITE" id="PS51385">
    <property type="entry name" value="YJEF_N"/>
    <property type="match status" value="1"/>
</dbReference>
<keyword evidence="3" id="KW-1185">Reference proteome</keyword>
<dbReference type="Pfam" id="PF03853">
    <property type="entry name" value="YjeF_N"/>
    <property type="match status" value="1"/>
</dbReference>
<dbReference type="RefSeq" id="WP_338754591.1">
    <property type="nucleotide sequence ID" value="NZ_CP147404.1"/>
</dbReference>